<keyword evidence="5 9" id="KW-0547">Nucleotide-binding</keyword>
<evidence type="ECO:0000256" key="8">
    <source>
        <dbReference type="ARBA" id="ARBA00048141"/>
    </source>
</evidence>
<feature type="binding site" evidence="9">
    <location>
        <begin position="41"/>
        <end position="42"/>
    </location>
    <ligand>
        <name>substrate</name>
    </ligand>
</feature>
<feature type="site" description="Transition state stabilizer" evidence="9">
    <location>
        <position position="7"/>
    </location>
</feature>
<feature type="binding site" evidence="9">
    <location>
        <position position="157"/>
    </location>
    <ligand>
        <name>substrate</name>
    </ligand>
</feature>
<keyword evidence="7 9" id="KW-0067">ATP-binding</keyword>
<accession>A0AAW5B277</accession>
<comment type="similarity">
    <text evidence="9">Belongs to the acetylglutamate kinase family. ArgB subfamily.</text>
</comment>
<dbReference type="AlphaFoldDB" id="A0AAW5B277"/>
<dbReference type="PIRSF" id="PIRSF000728">
    <property type="entry name" value="NAGK"/>
    <property type="match status" value="1"/>
</dbReference>
<evidence type="ECO:0000256" key="4">
    <source>
        <dbReference type="ARBA" id="ARBA00022679"/>
    </source>
</evidence>
<dbReference type="Proteomes" id="UP001199631">
    <property type="component" value="Unassembled WGS sequence"/>
</dbReference>
<proteinExistence type="inferred from homology"/>
<comment type="pathway">
    <text evidence="1 9">Amino-acid biosynthesis; L-arginine biosynthesis; N(2)-acetyl-L-ornithine from L-glutamate: step 2/4.</text>
</comment>
<dbReference type="CDD" id="cd04238">
    <property type="entry name" value="AAK_NAGK-like"/>
    <property type="match status" value="1"/>
</dbReference>
<dbReference type="InterPro" id="IPR001048">
    <property type="entry name" value="Asp/Glu/Uridylate_kinase"/>
</dbReference>
<keyword evidence="6 9" id="KW-0418">Kinase</keyword>
<dbReference type="PANTHER" id="PTHR23342:SF0">
    <property type="entry name" value="N-ACETYLGLUTAMATE SYNTHASE, MITOCHONDRIAL"/>
    <property type="match status" value="1"/>
</dbReference>
<comment type="caution">
    <text evidence="11">The sequence shown here is derived from an EMBL/GenBank/DDBJ whole genome shotgun (WGS) entry which is preliminary data.</text>
</comment>
<organism evidence="11 12">
    <name type="scientific">Oceanobacillus jordanicus</name>
    <dbReference type="NCBI Taxonomy" id="2867266"/>
    <lineage>
        <taxon>Bacteria</taxon>
        <taxon>Bacillati</taxon>
        <taxon>Bacillota</taxon>
        <taxon>Bacilli</taxon>
        <taxon>Bacillales</taxon>
        <taxon>Bacillaceae</taxon>
        <taxon>Oceanobacillus</taxon>
    </lineage>
</organism>
<dbReference type="InterPro" id="IPR037528">
    <property type="entry name" value="ArgB"/>
</dbReference>
<dbReference type="InterPro" id="IPR036393">
    <property type="entry name" value="AceGlu_kinase-like_sf"/>
</dbReference>
<evidence type="ECO:0000256" key="9">
    <source>
        <dbReference type="HAMAP-Rule" id="MF_00082"/>
    </source>
</evidence>
<dbReference type="Pfam" id="PF00696">
    <property type="entry name" value="AA_kinase"/>
    <property type="match status" value="1"/>
</dbReference>
<keyword evidence="12" id="KW-1185">Reference proteome</keyword>
<evidence type="ECO:0000256" key="2">
    <source>
        <dbReference type="ARBA" id="ARBA00022571"/>
    </source>
</evidence>
<protein>
    <recommendedName>
        <fullName evidence="9">Acetylglutamate kinase</fullName>
        <ecNumber evidence="9">2.7.2.8</ecNumber>
    </recommendedName>
    <alternativeName>
        <fullName evidence="9">N-acetyl-L-glutamate 5-phosphotransferase</fullName>
    </alternativeName>
    <alternativeName>
        <fullName evidence="9">NAG kinase</fullName>
        <shortName evidence="9">NAGK</shortName>
    </alternativeName>
</protein>
<dbReference type="GO" id="GO:0042450">
    <property type="term" value="P:L-arginine biosynthetic process via ornithine"/>
    <property type="evidence" value="ECO:0007669"/>
    <property type="project" value="UniProtKB-UniRule"/>
</dbReference>
<keyword evidence="3 9" id="KW-0028">Amino-acid biosynthesis</keyword>
<evidence type="ECO:0000259" key="10">
    <source>
        <dbReference type="Pfam" id="PF00696"/>
    </source>
</evidence>
<dbReference type="RefSeq" id="WP_238018675.1">
    <property type="nucleotide sequence ID" value="NZ_JAIFZM010000003.1"/>
</dbReference>
<comment type="subcellular location">
    <subcellularLocation>
        <location evidence="9">Cytoplasm</location>
    </subcellularLocation>
</comment>
<dbReference type="Gene3D" id="3.40.1160.10">
    <property type="entry name" value="Acetylglutamate kinase-like"/>
    <property type="match status" value="1"/>
</dbReference>
<keyword evidence="9" id="KW-0963">Cytoplasm</keyword>
<keyword evidence="4 9" id="KW-0808">Transferase</keyword>
<dbReference type="HAMAP" id="MF_00082">
    <property type="entry name" value="ArgB"/>
    <property type="match status" value="1"/>
</dbReference>
<evidence type="ECO:0000256" key="3">
    <source>
        <dbReference type="ARBA" id="ARBA00022605"/>
    </source>
</evidence>
<keyword evidence="2 9" id="KW-0055">Arginine biosynthesis</keyword>
<feature type="site" description="Transition state stabilizer" evidence="9">
    <location>
        <position position="219"/>
    </location>
</feature>
<sequence>MQLLVLKLGGSILEKLPTQFYRTVGDLLHKKQCLPIIVHGGGPAINQMLESLQIPNEKVDGLRVTSQSVLEIAEMVMCGQISKQIVSEFQLAGVNACGLCGVDGNLLQTVPADRTGKLGYVGEVEKVNTTFLTTFLEAGILPIISPIGTDSYGQHYNINGDTAATAIAQALGADLIFVSDIDGVMEEINGQKTLLSTLDEQEIYDKIACGNIYGGMIPKVKAALKGLANGVKRTAIVNGLKPEDLEAFIHGEPRGTSILLRKEKYDEPVHTSK</sequence>
<comment type="function">
    <text evidence="9">Catalyzes the ATP-dependent phosphorylation of N-acetyl-L-glutamate.</text>
</comment>
<evidence type="ECO:0000313" key="11">
    <source>
        <dbReference type="EMBL" id="MCG3418546.1"/>
    </source>
</evidence>
<dbReference type="NCBIfam" id="TIGR00761">
    <property type="entry name" value="argB"/>
    <property type="match status" value="1"/>
</dbReference>
<reference evidence="11 12" key="1">
    <citation type="journal article" date="2022" name="Evol. Bioinform. Online">
        <title>Draft Genome Sequence of Oceanobacillus jordanicus Strain GSFE11, a Halotolerant Plant Growth-Promoting Bacterial Endophyte Isolated From the Jordan Valley.</title>
        <authorList>
            <person name="Alhindi T."/>
            <person name="Albdaiwi R."/>
        </authorList>
    </citation>
    <scope>NUCLEOTIDE SEQUENCE [LARGE SCALE GENOMIC DNA]</scope>
    <source>
        <strain evidence="11 12">GSFE11</strain>
    </source>
</reference>
<name>A0AAW5B277_9BACI</name>
<gene>
    <name evidence="9 11" type="primary">argB</name>
    <name evidence="11" type="ORF">K3T81_05215</name>
</gene>
<dbReference type="GO" id="GO:0003991">
    <property type="term" value="F:acetylglutamate kinase activity"/>
    <property type="evidence" value="ECO:0007669"/>
    <property type="project" value="UniProtKB-UniRule"/>
</dbReference>
<evidence type="ECO:0000313" key="12">
    <source>
        <dbReference type="Proteomes" id="UP001199631"/>
    </source>
</evidence>
<dbReference type="EMBL" id="JAIFZM010000003">
    <property type="protein sequence ID" value="MCG3418546.1"/>
    <property type="molecule type" value="Genomic_DNA"/>
</dbReference>
<dbReference type="EC" id="2.7.2.8" evidence="9"/>
<evidence type="ECO:0000256" key="5">
    <source>
        <dbReference type="ARBA" id="ARBA00022741"/>
    </source>
</evidence>
<evidence type="ECO:0000256" key="7">
    <source>
        <dbReference type="ARBA" id="ARBA00022840"/>
    </source>
</evidence>
<dbReference type="GO" id="GO:0005737">
    <property type="term" value="C:cytoplasm"/>
    <property type="evidence" value="ECO:0007669"/>
    <property type="project" value="UniProtKB-SubCell"/>
</dbReference>
<feature type="domain" description="Aspartate/glutamate/uridylate kinase" evidence="10">
    <location>
        <begin position="3"/>
        <end position="238"/>
    </location>
</feature>
<dbReference type="GO" id="GO:0005524">
    <property type="term" value="F:ATP binding"/>
    <property type="evidence" value="ECO:0007669"/>
    <property type="project" value="UniProtKB-UniRule"/>
</dbReference>
<feature type="binding site" evidence="9">
    <location>
        <position position="63"/>
    </location>
    <ligand>
        <name>substrate</name>
    </ligand>
</feature>
<dbReference type="SUPFAM" id="SSF53633">
    <property type="entry name" value="Carbamate kinase-like"/>
    <property type="match status" value="1"/>
</dbReference>
<dbReference type="PANTHER" id="PTHR23342">
    <property type="entry name" value="N-ACETYLGLUTAMATE SYNTHASE"/>
    <property type="match status" value="1"/>
</dbReference>
<dbReference type="FunFam" id="3.40.1160.10:FF:000004">
    <property type="entry name" value="Acetylglutamate kinase"/>
    <property type="match status" value="1"/>
</dbReference>
<evidence type="ECO:0000256" key="1">
    <source>
        <dbReference type="ARBA" id="ARBA00004828"/>
    </source>
</evidence>
<dbReference type="InterPro" id="IPR004662">
    <property type="entry name" value="AcgluKinase_fam"/>
</dbReference>
<evidence type="ECO:0000256" key="6">
    <source>
        <dbReference type="ARBA" id="ARBA00022777"/>
    </source>
</evidence>
<comment type="catalytic activity">
    <reaction evidence="8 9">
        <text>N-acetyl-L-glutamate + ATP = N-acetyl-L-glutamyl 5-phosphate + ADP</text>
        <dbReference type="Rhea" id="RHEA:14629"/>
        <dbReference type="ChEBI" id="CHEBI:30616"/>
        <dbReference type="ChEBI" id="CHEBI:44337"/>
        <dbReference type="ChEBI" id="CHEBI:57936"/>
        <dbReference type="ChEBI" id="CHEBI:456216"/>
        <dbReference type="EC" id="2.7.2.8"/>
    </reaction>
</comment>